<feature type="domain" description="MurNAc-LAA" evidence="2">
    <location>
        <begin position="68"/>
        <end position="180"/>
    </location>
</feature>
<dbReference type="InterPro" id="IPR002508">
    <property type="entry name" value="MurNAc-LAA_cat"/>
</dbReference>
<dbReference type="SMART" id="SM00646">
    <property type="entry name" value="Ami_3"/>
    <property type="match status" value="1"/>
</dbReference>
<proteinExistence type="predicted"/>
<dbReference type="GO" id="GO:0009253">
    <property type="term" value="P:peptidoglycan catabolic process"/>
    <property type="evidence" value="ECO:0007669"/>
    <property type="project" value="InterPro"/>
</dbReference>
<dbReference type="PANTHER" id="PTHR30404">
    <property type="entry name" value="N-ACETYLMURAMOYL-L-ALANINE AMIDASE"/>
    <property type="match status" value="1"/>
</dbReference>
<protein>
    <recommendedName>
        <fullName evidence="2">MurNAc-LAA domain-containing protein</fullName>
    </recommendedName>
</protein>
<dbReference type="GO" id="GO:0008745">
    <property type="term" value="F:N-acetylmuramoyl-L-alanine amidase activity"/>
    <property type="evidence" value="ECO:0007669"/>
    <property type="project" value="InterPro"/>
</dbReference>
<dbReference type="GO" id="GO:0030288">
    <property type="term" value="C:outer membrane-bounded periplasmic space"/>
    <property type="evidence" value="ECO:0007669"/>
    <property type="project" value="TreeGrafter"/>
</dbReference>
<dbReference type="PANTHER" id="PTHR30404:SF0">
    <property type="entry name" value="N-ACETYLMURAMOYL-L-ALANINE AMIDASE AMIC"/>
    <property type="match status" value="1"/>
</dbReference>
<evidence type="ECO:0000259" key="2">
    <source>
        <dbReference type="SMART" id="SM00646"/>
    </source>
</evidence>
<dbReference type="Gene3D" id="3.40.630.40">
    <property type="entry name" value="Zn-dependent exopeptidases"/>
    <property type="match status" value="1"/>
</dbReference>
<dbReference type="RefSeq" id="WP_288185094.1">
    <property type="nucleotide sequence ID" value="NZ_LT608335.1"/>
</dbReference>
<dbReference type="InterPro" id="IPR050695">
    <property type="entry name" value="N-acetylmuramoyl_amidase_3"/>
</dbReference>
<dbReference type="AlphaFoldDB" id="A0A212LY10"/>
<dbReference type="SUPFAM" id="SSF53187">
    <property type="entry name" value="Zn-dependent exopeptidases"/>
    <property type="match status" value="1"/>
</dbReference>
<dbReference type="CDD" id="cd02696">
    <property type="entry name" value="MurNAc-LAA"/>
    <property type="match status" value="1"/>
</dbReference>
<accession>A0A212LY10</accession>
<gene>
    <name evidence="3" type="ORF">KL86SPO_50183</name>
</gene>
<dbReference type="EMBL" id="FMJE01000005">
    <property type="protein sequence ID" value="SCM82412.1"/>
    <property type="molecule type" value="Genomic_DNA"/>
</dbReference>
<keyword evidence="1" id="KW-0378">Hydrolase</keyword>
<organism evidence="3">
    <name type="scientific">uncultured Sporomusa sp</name>
    <dbReference type="NCBI Taxonomy" id="307249"/>
    <lineage>
        <taxon>Bacteria</taxon>
        <taxon>Bacillati</taxon>
        <taxon>Bacillota</taxon>
        <taxon>Negativicutes</taxon>
        <taxon>Selenomonadales</taxon>
        <taxon>Sporomusaceae</taxon>
        <taxon>Sporomusa</taxon>
        <taxon>environmental samples</taxon>
    </lineage>
</organism>
<dbReference type="Pfam" id="PF01520">
    <property type="entry name" value="Amidase_3"/>
    <property type="match status" value="1"/>
</dbReference>
<name>A0A212LY10_9FIRM</name>
<reference evidence="3" key="1">
    <citation type="submission" date="2016-08" db="EMBL/GenBank/DDBJ databases">
        <authorList>
            <person name="Seilhamer J.J."/>
        </authorList>
    </citation>
    <scope>NUCLEOTIDE SEQUENCE</scope>
    <source>
        <strain evidence="3">86</strain>
    </source>
</reference>
<evidence type="ECO:0000313" key="3">
    <source>
        <dbReference type="EMBL" id="SCM82412.1"/>
    </source>
</evidence>
<evidence type="ECO:0000256" key="1">
    <source>
        <dbReference type="ARBA" id="ARBA00022801"/>
    </source>
</evidence>
<sequence length="186" mass="20566">MAKFVFKAGHDINKDPGACDPVQPWEGDYIDTREAVWCREVALLACDVARAKKHEAVFMQDDDLDLVCRMANESGADAFVDLHLNAAANTSALGPETYCYPGSKAGKRLAGCVHEKLIANLGAQQRDRHVREANFKVLRDTSMPAILVEAGFITNVWEESIIHQDWYKKAVAEAIVDGCLKFVGEE</sequence>